<dbReference type="EMBL" id="BPLQ01012753">
    <property type="protein sequence ID" value="GIY67595.1"/>
    <property type="molecule type" value="Genomic_DNA"/>
</dbReference>
<accession>A0AAV4VCB6</accession>
<comment type="caution">
    <text evidence="1">The sequence shown here is derived from an EMBL/GenBank/DDBJ whole genome shotgun (WGS) entry which is preliminary data.</text>
</comment>
<reference evidence="1 2" key="1">
    <citation type="submission" date="2021-06" db="EMBL/GenBank/DDBJ databases">
        <title>Caerostris darwini draft genome.</title>
        <authorList>
            <person name="Kono N."/>
            <person name="Arakawa K."/>
        </authorList>
    </citation>
    <scope>NUCLEOTIDE SEQUENCE [LARGE SCALE GENOMIC DNA]</scope>
</reference>
<evidence type="ECO:0000313" key="2">
    <source>
        <dbReference type="Proteomes" id="UP001054837"/>
    </source>
</evidence>
<name>A0AAV4VCB6_9ARAC</name>
<gene>
    <name evidence="1" type="ORF">CDAR_90821</name>
</gene>
<dbReference type="AlphaFoldDB" id="A0AAV4VCB6"/>
<dbReference type="Proteomes" id="UP001054837">
    <property type="component" value="Unassembled WGS sequence"/>
</dbReference>
<keyword evidence="2" id="KW-1185">Reference proteome</keyword>
<organism evidence="1 2">
    <name type="scientific">Caerostris darwini</name>
    <dbReference type="NCBI Taxonomy" id="1538125"/>
    <lineage>
        <taxon>Eukaryota</taxon>
        <taxon>Metazoa</taxon>
        <taxon>Ecdysozoa</taxon>
        <taxon>Arthropoda</taxon>
        <taxon>Chelicerata</taxon>
        <taxon>Arachnida</taxon>
        <taxon>Araneae</taxon>
        <taxon>Araneomorphae</taxon>
        <taxon>Entelegynae</taxon>
        <taxon>Araneoidea</taxon>
        <taxon>Araneidae</taxon>
        <taxon>Caerostris</taxon>
    </lineage>
</organism>
<evidence type="ECO:0000313" key="1">
    <source>
        <dbReference type="EMBL" id="GIY67595.1"/>
    </source>
</evidence>
<protein>
    <submittedName>
        <fullName evidence="1">Uncharacterized protein</fullName>
    </submittedName>
</protein>
<sequence>MCNSTITNFVNHRCFYHEYSLQGTGFENPDYNFGNNPQEIPAIISHSAEGADFNSSAFMNLTSTLQSSTCPLSINQEGHWDVNSRARTDVR</sequence>
<proteinExistence type="predicted"/>